<comment type="subcellular location">
    <subcellularLocation>
        <location evidence="1">Cell membrane</location>
        <topology evidence="1">Multi-pass membrane protein</topology>
    </subcellularLocation>
</comment>
<gene>
    <name evidence="8" type="ORF">C1877_01895</name>
</gene>
<feature type="transmembrane region" description="Helical" evidence="6">
    <location>
        <begin position="505"/>
        <end position="526"/>
    </location>
</feature>
<proteinExistence type="predicted"/>
<dbReference type="OrthoDB" id="3177717at2"/>
<keyword evidence="2" id="KW-1003">Cell membrane</keyword>
<dbReference type="PANTHER" id="PTHR43124">
    <property type="entry name" value="PURINE EFFLUX PUMP PBUE"/>
    <property type="match status" value="1"/>
</dbReference>
<keyword evidence="5 6" id="KW-0472">Membrane</keyword>
<comment type="caution">
    <text evidence="8">The sequence shown here is derived from an EMBL/GenBank/DDBJ whole genome shotgun (WGS) entry which is preliminary data.</text>
</comment>
<dbReference type="Pfam" id="PF07690">
    <property type="entry name" value="MFS_1"/>
    <property type="match status" value="1"/>
</dbReference>
<evidence type="ECO:0000256" key="4">
    <source>
        <dbReference type="ARBA" id="ARBA00022989"/>
    </source>
</evidence>
<dbReference type="GO" id="GO:0005886">
    <property type="term" value="C:plasma membrane"/>
    <property type="evidence" value="ECO:0007669"/>
    <property type="project" value="UniProtKB-SubCell"/>
</dbReference>
<feature type="transmembrane region" description="Helical" evidence="6">
    <location>
        <begin position="206"/>
        <end position="226"/>
    </location>
</feature>
<dbReference type="Proteomes" id="UP000254000">
    <property type="component" value="Unassembled WGS sequence"/>
</dbReference>
<evidence type="ECO:0000259" key="7">
    <source>
        <dbReference type="PROSITE" id="PS50850"/>
    </source>
</evidence>
<accession>A0A369M731</accession>
<dbReference type="EMBL" id="PPTS01000001">
    <property type="protein sequence ID" value="RDB67214.1"/>
    <property type="molecule type" value="Genomic_DNA"/>
</dbReference>
<feature type="transmembrane region" description="Helical" evidence="6">
    <location>
        <begin position="407"/>
        <end position="428"/>
    </location>
</feature>
<dbReference type="PANTHER" id="PTHR43124:SF3">
    <property type="entry name" value="CHLORAMPHENICOL EFFLUX PUMP RV0191"/>
    <property type="match status" value="1"/>
</dbReference>
<sequence>MMCLLSVGWDMLSMRAVSVMFSLLASSTNSLKALISKADSPPVITTEVNDVFSIYEIPFSTSRSNQHTTFARHGSNSRAAWAAGIKRIHRGAFYHYFHAACPSYNAPHPMPDRTGKRAEFGRTAERKGNSMSSAQVKEGFNKAIIPIMAIFALGASQGGVNAGLATMGAAFPEAGPNIGYVISMVALGMIPSGIISGAVTGRFIKYRTSIIAAIVLYIVSGCWPFFMGSGESFGMLLVSRFVFGFAVGWSYPLAQALTFKTFDNENKRASILGAGMAFFNLGSLIMELAGGYLALVSWQACFLVYLIGIIPLVIVIFMLKEPERDSEQAAELAAETGGEVKTKIPPIAFLYMLMLTLIVAFAMPTILYCSFVLPDSAISGWVLSAMTLVGAVTGFTLGPVYKKLKKWTLPVAGLFLGVLYVVCALNAQPGSFNLVVYIATFLVGHWGFAIVIPATGNMITNLVPIGAATRAMGFNTAFHQAGCFLATPVATLVMGLLGAQAVTDLLLPCSIVIVVLGVLQFVLAGFTDMSKYDDGYGKVELHHDA</sequence>
<dbReference type="InterPro" id="IPR050189">
    <property type="entry name" value="MFS_Efflux_Transporters"/>
</dbReference>
<feature type="domain" description="Major facilitator superfamily (MFS) profile" evidence="7">
    <location>
        <begin position="142"/>
        <end position="528"/>
    </location>
</feature>
<evidence type="ECO:0000256" key="2">
    <source>
        <dbReference type="ARBA" id="ARBA00022475"/>
    </source>
</evidence>
<evidence type="ECO:0000256" key="1">
    <source>
        <dbReference type="ARBA" id="ARBA00004651"/>
    </source>
</evidence>
<feature type="transmembrane region" description="Helical" evidence="6">
    <location>
        <begin position="349"/>
        <end position="373"/>
    </location>
</feature>
<dbReference type="SUPFAM" id="SSF103473">
    <property type="entry name" value="MFS general substrate transporter"/>
    <property type="match status" value="1"/>
</dbReference>
<evidence type="ECO:0000256" key="3">
    <source>
        <dbReference type="ARBA" id="ARBA00022692"/>
    </source>
</evidence>
<evidence type="ECO:0000313" key="9">
    <source>
        <dbReference type="Proteomes" id="UP000254000"/>
    </source>
</evidence>
<evidence type="ECO:0000256" key="6">
    <source>
        <dbReference type="SAM" id="Phobius"/>
    </source>
</evidence>
<feature type="transmembrane region" description="Helical" evidence="6">
    <location>
        <begin position="477"/>
        <end position="499"/>
    </location>
</feature>
<feature type="transmembrane region" description="Helical" evidence="6">
    <location>
        <begin position="379"/>
        <end position="400"/>
    </location>
</feature>
<organism evidence="8 9">
    <name type="scientific">Gordonibacter pamelaeae</name>
    <dbReference type="NCBI Taxonomy" id="471189"/>
    <lineage>
        <taxon>Bacteria</taxon>
        <taxon>Bacillati</taxon>
        <taxon>Actinomycetota</taxon>
        <taxon>Coriobacteriia</taxon>
        <taxon>Eggerthellales</taxon>
        <taxon>Eggerthellaceae</taxon>
        <taxon>Gordonibacter</taxon>
    </lineage>
</organism>
<feature type="transmembrane region" description="Helical" evidence="6">
    <location>
        <begin position="296"/>
        <end position="319"/>
    </location>
</feature>
<feature type="transmembrane region" description="Helical" evidence="6">
    <location>
        <begin position="232"/>
        <end position="251"/>
    </location>
</feature>
<feature type="transmembrane region" description="Helical" evidence="6">
    <location>
        <begin position="434"/>
        <end position="456"/>
    </location>
</feature>
<keyword evidence="4 6" id="KW-1133">Transmembrane helix</keyword>
<reference evidence="8 9" key="1">
    <citation type="journal article" date="2018" name="Elife">
        <title>Discovery and characterization of a prevalent human gut bacterial enzyme sufficient for the inactivation of a family of plant toxins.</title>
        <authorList>
            <person name="Koppel N."/>
            <person name="Bisanz J.E."/>
            <person name="Pandelia M.E."/>
            <person name="Turnbaugh P.J."/>
            <person name="Balskus E.P."/>
        </authorList>
    </citation>
    <scope>NUCLEOTIDE SEQUENCE [LARGE SCALE GENOMIC DNA]</scope>
    <source>
        <strain evidence="8 9">3C</strain>
    </source>
</reference>
<evidence type="ECO:0000256" key="5">
    <source>
        <dbReference type="ARBA" id="ARBA00023136"/>
    </source>
</evidence>
<evidence type="ECO:0000313" key="8">
    <source>
        <dbReference type="EMBL" id="RDB67214.1"/>
    </source>
</evidence>
<keyword evidence="9" id="KW-1185">Reference proteome</keyword>
<dbReference type="InterPro" id="IPR011701">
    <property type="entry name" value="MFS"/>
</dbReference>
<dbReference type="PROSITE" id="PS50850">
    <property type="entry name" value="MFS"/>
    <property type="match status" value="1"/>
</dbReference>
<dbReference type="InterPro" id="IPR020846">
    <property type="entry name" value="MFS_dom"/>
</dbReference>
<dbReference type="GO" id="GO:0022857">
    <property type="term" value="F:transmembrane transporter activity"/>
    <property type="evidence" value="ECO:0007669"/>
    <property type="project" value="InterPro"/>
</dbReference>
<dbReference type="AlphaFoldDB" id="A0A369M731"/>
<name>A0A369M731_9ACTN</name>
<protein>
    <recommendedName>
        <fullName evidence="7">Major facilitator superfamily (MFS) profile domain-containing protein</fullName>
    </recommendedName>
</protein>
<feature type="transmembrane region" description="Helical" evidence="6">
    <location>
        <begin position="271"/>
        <end position="290"/>
    </location>
</feature>
<dbReference type="InterPro" id="IPR036259">
    <property type="entry name" value="MFS_trans_sf"/>
</dbReference>
<dbReference type="Gene3D" id="1.20.1250.20">
    <property type="entry name" value="MFS general substrate transporter like domains"/>
    <property type="match status" value="1"/>
</dbReference>
<keyword evidence="3 6" id="KW-0812">Transmembrane</keyword>
<feature type="transmembrane region" description="Helical" evidence="6">
    <location>
        <begin position="178"/>
        <end position="199"/>
    </location>
</feature>